<accession>A0ABU0IUL7</accession>
<organism evidence="10 11">
    <name type="scientific">Caulobacter ginsengisoli</name>
    <dbReference type="NCBI Taxonomy" id="400775"/>
    <lineage>
        <taxon>Bacteria</taxon>
        <taxon>Pseudomonadati</taxon>
        <taxon>Pseudomonadota</taxon>
        <taxon>Alphaproteobacteria</taxon>
        <taxon>Caulobacterales</taxon>
        <taxon>Caulobacteraceae</taxon>
        <taxon>Caulobacter</taxon>
    </lineage>
</organism>
<feature type="domain" description="Cadherin" evidence="9">
    <location>
        <begin position="899"/>
        <end position="995"/>
    </location>
</feature>
<dbReference type="PROSITE" id="PS50268">
    <property type="entry name" value="CADHERIN_2"/>
    <property type="match status" value="2"/>
</dbReference>
<keyword evidence="6" id="KW-0843">Virulence</keyword>
<dbReference type="Gene3D" id="2.150.10.10">
    <property type="entry name" value="Serralysin-like metalloprotease, C-terminal"/>
    <property type="match status" value="3"/>
</dbReference>
<dbReference type="PRINTS" id="PR01488">
    <property type="entry name" value="RTXTOXINA"/>
</dbReference>
<evidence type="ECO:0000313" key="10">
    <source>
        <dbReference type="EMBL" id="MDQ0465711.1"/>
    </source>
</evidence>
<dbReference type="Pfam" id="PF17803">
    <property type="entry name" value="Cadherin_4"/>
    <property type="match status" value="1"/>
</dbReference>
<keyword evidence="11" id="KW-1185">Reference proteome</keyword>
<reference evidence="10 11" key="1">
    <citation type="submission" date="2023-07" db="EMBL/GenBank/DDBJ databases">
        <title>Genomic Encyclopedia of Type Strains, Phase IV (KMG-IV): sequencing the most valuable type-strain genomes for metagenomic binning, comparative biology and taxonomic classification.</title>
        <authorList>
            <person name="Goeker M."/>
        </authorList>
    </citation>
    <scope>NUCLEOTIDE SEQUENCE [LARGE SCALE GENOMIC DNA]</scope>
    <source>
        <strain evidence="10 11">DSM 18695</strain>
    </source>
</reference>
<dbReference type="InterPro" id="IPR040853">
    <property type="entry name" value="RapA2_cadherin-like"/>
</dbReference>
<comment type="subcellular location">
    <subcellularLocation>
        <location evidence="1">Membrane</location>
    </subcellularLocation>
    <subcellularLocation>
        <location evidence="2">Secreted</location>
    </subcellularLocation>
</comment>
<evidence type="ECO:0000256" key="2">
    <source>
        <dbReference type="ARBA" id="ARBA00004613"/>
    </source>
</evidence>
<keyword evidence="5" id="KW-0677">Repeat</keyword>
<dbReference type="InterPro" id="IPR018511">
    <property type="entry name" value="Hemolysin-typ_Ca-bd_CS"/>
</dbReference>
<dbReference type="PRINTS" id="PR00313">
    <property type="entry name" value="CABNDNGRPT"/>
</dbReference>
<dbReference type="InterPro" id="IPR041690">
    <property type="entry name" value="Cadherin_5"/>
</dbReference>
<evidence type="ECO:0000256" key="4">
    <source>
        <dbReference type="ARBA" id="ARBA00022656"/>
    </source>
</evidence>
<feature type="region of interest" description="Disordered" evidence="8">
    <location>
        <begin position="43"/>
        <end position="63"/>
    </location>
</feature>
<protein>
    <submittedName>
        <fullName evidence="10">VCBS repeat-containing protein</fullName>
    </submittedName>
</protein>
<dbReference type="InterPro" id="IPR050557">
    <property type="entry name" value="RTX_toxin/Mannuronan_C5-epim"/>
</dbReference>
<dbReference type="SUPFAM" id="SSF51120">
    <property type="entry name" value="beta-Roll"/>
    <property type="match status" value="3"/>
</dbReference>
<evidence type="ECO:0000256" key="5">
    <source>
        <dbReference type="ARBA" id="ARBA00022737"/>
    </source>
</evidence>
<comment type="caution">
    <text evidence="10">The sequence shown here is derived from an EMBL/GenBank/DDBJ whole genome shotgun (WGS) entry which is preliminary data.</text>
</comment>
<dbReference type="EMBL" id="JAUSVS010000007">
    <property type="protein sequence ID" value="MDQ0465711.1"/>
    <property type="molecule type" value="Genomic_DNA"/>
</dbReference>
<dbReference type="InterPro" id="IPR011049">
    <property type="entry name" value="Serralysin-like_metalloprot_C"/>
</dbReference>
<dbReference type="Gene3D" id="2.60.40.3440">
    <property type="match status" value="6"/>
</dbReference>
<evidence type="ECO:0000256" key="1">
    <source>
        <dbReference type="ARBA" id="ARBA00004370"/>
    </source>
</evidence>
<dbReference type="NCBIfam" id="TIGR01965">
    <property type="entry name" value="VCBS_repeat"/>
    <property type="match status" value="3"/>
</dbReference>
<dbReference type="Pfam" id="PF17892">
    <property type="entry name" value="Cadherin_5"/>
    <property type="match status" value="1"/>
</dbReference>
<evidence type="ECO:0000259" key="9">
    <source>
        <dbReference type="PROSITE" id="PS50268"/>
    </source>
</evidence>
<dbReference type="InterPro" id="IPR002126">
    <property type="entry name" value="Cadherin-like_dom"/>
</dbReference>
<feature type="domain" description="Cadherin" evidence="9">
    <location>
        <begin position="714"/>
        <end position="800"/>
    </location>
</feature>
<feature type="region of interest" description="Disordered" evidence="8">
    <location>
        <begin position="1157"/>
        <end position="1208"/>
    </location>
</feature>
<keyword evidence="3" id="KW-0964">Secreted</keyword>
<dbReference type="PANTHER" id="PTHR38340">
    <property type="entry name" value="S-LAYER PROTEIN"/>
    <property type="match status" value="1"/>
</dbReference>
<keyword evidence="7" id="KW-0472">Membrane</keyword>
<dbReference type="Proteomes" id="UP001228905">
    <property type="component" value="Unassembled WGS sequence"/>
</dbReference>
<dbReference type="InterPro" id="IPR001343">
    <property type="entry name" value="Hemolysn_Ca-bd"/>
</dbReference>
<gene>
    <name evidence="10" type="ORF">QO010_003500</name>
</gene>
<dbReference type="InterPro" id="IPR013783">
    <property type="entry name" value="Ig-like_fold"/>
</dbReference>
<evidence type="ECO:0000256" key="3">
    <source>
        <dbReference type="ARBA" id="ARBA00022525"/>
    </source>
</evidence>
<dbReference type="NCBIfam" id="NF012211">
    <property type="entry name" value="tand_rpt_95"/>
    <property type="match status" value="6"/>
</dbReference>
<dbReference type="CDD" id="cd11304">
    <property type="entry name" value="Cadherin_repeat"/>
    <property type="match status" value="1"/>
</dbReference>
<name>A0ABU0IUL7_9CAUL</name>
<dbReference type="Pfam" id="PF17963">
    <property type="entry name" value="Big_9"/>
    <property type="match status" value="6"/>
</dbReference>
<evidence type="ECO:0000256" key="7">
    <source>
        <dbReference type="ARBA" id="ARBA00023136"/>
    </source>
</evidence>
<proteinExistence type="predicted"/>
<feature type="region of interest" description="Disordered" evidence="8">
    <location>
        <begin position="902"/>
        <end position="923"/>
    </location>
</feature>
<dbReference type="Pfam" id="PF00353">
    <property type="entry name" value="HemolysinCabind"/>
    <property type="match status" value="5"/>
</dbReference>
<dbReference type="Gene3D" id="2.60.40.10">
    <property type="entry name" value="Immunoglobulins"/>
    <property type="match status" value="1"/>
</dbReference>
<evidence type="ECO:0000313" key="11">
    <source>
        <dbReference type="Proteomes" id="UP001228905"/>
    </source>
</evidence>
<evidence type="ECO:0000256" key="6">
    <source>
        <dbReference type="ARBA" id="ARBA00023026"/>
    </source>
</evidence>
<dbReference type="SUPFAM" id="SSF49313">
    <property type="entry name" value="Cadherin-like"/>
    <property type="match status" value="1"/>
</dbReference>
<keyword evidence="4" id="KW-0800">Toxin</keyword>
<dbReference type="PROSITE" id="PS00330">
    <property type="entry name" value="HEMOLYSIN_CALCIUM"/>
    <property type="match status" value="4"/>
</dbReference>
<dbReference type="PANTHER" id="PTHR38340:SF1">
    <property type="entry name" value="S-LAYER PROTEIN"/>
    <property type="match status" value="1"/>
</dbReference>
<dbReference type="InterPro" id="IPR003995">
    <property type="entry name" value="RTX_toxin_determinant-A"/>
</dbReference>
<evidence type="ECO:0000256" key="8">
    <source>
        <dbReference type="SAM" id="MobiDB-lite"/>
    </source>
</evidence>
<sequence length="1335" mass="135477">MTMAINGTPNADTLGGTPNDDIINGLGGNDKIDGGAGADQIDGGDGADIIKGGDGDDTITGGSGNDNIVGGAGRDMAVYATAVAAASAGGTPIGTWTGALLTLTTGGEGIDILNQVETLRFNGQDFAVTGYNRDGAYNVVANLGADKQQVDQGSILSGNVLANDYDVDSRLTVTGARSMDERNGAPAMPVEDPKAVAGSSGFKVGGQFGTLIINADGTYSYLANGAGTDHFQYSVTDGGVTRWVNLDITSNHVNHAPGADDDANSGDEDTTISGQVLGKDRDGDPLTFTLVSGPQHGSISFHSDGTYSYVPDADFHGSDSFTFKANDGALDSDPATVELTVNPVNDAPVIDEDIPVAQGGLDSGLPGVSWKVIGNYGPATGGGGLVSGGGIGLEALLAATGGYLTLEQINAGGTFVSAVLVDVTFTVPPGNQYFDFAYEVDPSSGSHDKLFSVLPLFGFSIDDTQSDASGPYLKDRNFTGPWPANSHAMFVLIDYSGDGGESSLVIKSVTLGSQQFLVGGATSPVEDTPFSGQFHAHDVDGDALTFSLVAGHGPSHGSVSIQSDGHFVYTPDANYHGFDSFQYQVSDGHGGIDTATYSFEVASVADAPVASGASAGGEEDSVISGQVHATDADNDSLTYSLVSGPQHGSLSFHSDGTYSYTPDANYHGPDSFTFKANDGTTDSNTATVSIDVDPPVNDAPVLGDVTFSGSGAMIAEDSSLNGALHATDADGDSLTFGLADGGAPAHGSVSIASDGSFTYTPDANYNGTDSFTYQVSDGNGGVDTDTLTINVTPVNDAPHASNGAFEGLENHAISGAVSASDVDGDTLVFGAGRPPRSPSGAQAINSGVQHGVLDFHSDGTFTYTPDHGFFGTDGFDFFVDDGHGGRNSAHVSLTVEAHNEAPAAADASASTDEDTALSGSVSATDADGDNLLFTLASGPSHGSISFHSDGSYTYTPSADYHGGDGFDYSVSDGNGGTDTGHVSIDVTSVNDEPRIDTPKKLVTDEDHAISGMANAKDADGDALSFELVDKAPAGLTFNKDGTWSFDPTKAYQTLDYGQASIITFSYRAYDGHAYSPAVTQFLTITGVNEVLSGGTAGKDTLTGAAIGDWIDGLGGDDTIKAMGGDDQVFGGGGADKLYGGEGRDYMHGDLGNDLVNGEAGDDQLFGDGGSDTMDGSDGDDTISGGDDNDVVKGGAGNDSVYGDAGNDDVQGGVGDDYVYGGAGADRLSGGTGADHFVFLEGDLGSTLATGDTVTDFKTVQGDVLDVSGIDANTSLDGDQAFSIVGGFGHHAGEMTMAYNAGINATVVAMDTNGDGVADYVLQLTGDVSSSAGWVL</sequence>
<dbReference type="InterPro" id="IPR015919">
    <property type="entry name" value="Cadherin-like_sf"/>
</dbReference>
<dbReference type="InterPro" id="IPR010221">
    <property type="entry name" value="VCBS_dom"/>
</dbReference>